<dbReference type="RefSeq" id="XP_069303417.1">
    <property type="nucleotide sequence ID" value="XM_069455524.1"/>
</dbReference>
<dbReference type="Pfam" id="PF06140">
    <property type="entry name" value="Ifi-6-16"/>
    <property type="match status" value="1"/>
</dbReference>
<protein>
    <submittedName>
        <fullName evidence="6">Uncharacterized protein</fullName>
    </submittedName>
</protein>
<evidence type="ECO:0000256" key="5">
    <source>
        <dbReference type="ARBA" id="ARBA00023136"/>
    </source>
</evidence>
<name>A0ABR3U8J1_9PLEO</name>
<evidence type="ECO:0000313" key="6">
    <source>
        <dbReference type="EMBL" id="KAL1792833.1"/>
    </source>
</evidence>
<dbReference type="Gene3D" id="6.10.110.10">
    <property type="match status" value="1"/>
</dbReference>
<keyword evidence="7" id="KW-1185">Reference proteome</keyword>
<reference evidence="6 7" key="1">
    <citation type="submission" date="2024-09" db="EMBL/GenBank/DDBJ databases">
        <title>T2T genomes of carrot and Alternaria dauci and their utility for understanding host-pathogen interaction during carrot leaf blight disease.</title>
        <authorList>
            <person name="Liu W."/>
            <person name="Xu S."/>
            <person name="Ou C."/>
            <person name="Liu X."/>
            <person name="Zhuang F."/>
            <person name="Deng X.W."/>
        </authorList>
    </citation>
    <scope>NUCLEOTIDE SEQUENCE [LARGE SCALE GENOMIC DNA]</scope>
    <source>
        <strain evidence="6 7">A2016</strain>
    </source>
</reference>
<dbReference type="InterPro" id="IPR009311">
    <property type="entry name" value="IFI6/IFI27-like"/>
</dbReference>
<evidence type="ECO:0000256" key="4">
    <source>
        <dbReference type="ARBA" id="ARBA00022989"/>
    </source>
</evidence>
<keyword evidence="3" id="KW-0812">Transmembrane</keyword>
<proteinExistence type="inferred from homology"/>
<sequence>MVFGKPWHDFGFEFPPDFDFHDAYHTDERFRNIVNKIASMGICTLLPTLLLAPIGFGMAGVTAGSAAVAWQSIIGNVPAGSLFSFLQSAGAGGQALGYLQTMCQVHASGCITIFSSR</sequence>
<dbReference type="Proteomes" id="UP001578633">
    <property type="component" value="Chromosome 9"/>
</dbReference>
<keyword evidence="4" id="KW-1133">Transmembrane helix</keyword>
<comment type="subcellular location">
    <subcellularLocation>
        <location evidence="1">Membrane</location>
        <topology evidence="1">Multi-pass membrane protein</topology>
    </subcellularLocation>
</comment>
<evidence type="ECO:0000256" key="2">
    <source>
        <dbReference type="ARBA" id="ARBA00007262"/>
    </source>
</evidence>
<evidence type="ECO:0000313" key="7">
    <source>
        <dbReference type="Proteomes" id="UP001578633"/>
    </source>
</evidence>
<gene>
    <name evidence="6" type="ORF">ACET3X_009340</name>
</gene>
<comment type="similarity">
    <text evidence="2">Belongs to the IFI6/IFI27 family.</text>
</comment>
<keyword evidence="5" id="KW-0472">Membrane</keyword>
<dbReference type="GeneID" id="96089662"/>
<dbReference type="InterPro" id="IPR038213">
    <property type="entry name" value="IFI6/IFI27-like_sf"/>
</dbReference>
<evidence type="ECO:0000256" key="3">
    <source>
        <dbReference type="ARBA" id="ARBA00022692"/>
    </source>
</evidence>
<dbReference type="PANTHER" id="PTHR16932">
    <property type="entry name" value="INTERFERON ALPHA-INDUCIBLE PROTEIN 27"/>
    <property type="match status" value="1"/>
</dbReference>
<comment type="caution">
    <text evidence="6">The sequence shown here is derived from an EMBL/GenBank/DDBJ whole genome shotgun (WGS) entry which is preliminary data.</text>
</comment>
<organism evidence="6 7">
    <name type="scientific">Alternaria dauci</name>
    <dbReference type="NCBI Taxonomy" id="48095"/>
    <lineage>
        <taxon>Eukaryota</taxon>
        <taxon>Fungi</taxon>
        <taxon>Dikarya</taxon>
        <taxon>Ascomycota</taxon>
        <taxon>Pezizomycotina</taxon>
        <taxon>Dothideomycetes</taxon>
        <taxon>Pleosporomycetidae</taxon>
        <taxon>Pleosporales</taxon>
        <taxon>Pleosporineae</taxon>
        <taxon>Pleosporaceae</taxon>
        <taxon>Alternaria</taxon>
        <taxon>Alternaria sect. Porri</taxon>
    </lineage>
</organism>
<dbReference type="PANTHER" id="PTHR16932:SF18">
    <property type="entry name" value="INTERFERON, ALPHA-INDUCIBLE PROTEIN 27-LIKE 2"/>
    <property type="match status" value="1"/>
</dbReference>
<accession>A0ABR3U8J1</accession>
<evidence type="ECO:0000256" key="1">
    <source>
        <dbReference type="ARBA" id="ARBA00004141"/>
    </source>
</evidence>
<dbReference type="EMBL" id="JBHGVX010000009">
    <property type="protein sequence ID" value="KAL1792833.1"/>
    <property type="molecule type" value="Genomic_DNA"/>
</dbReference>